<dbReference type="SUPFAM" id="SSF57716">
    <property type="entry name" value="Glucocorticoid receptor-like (DNA-binding domain)"/>
    <property type="match status" value="1"/>
</dbReference>
<evidence type="ECO:0000313" key="7">
    <source>
        <dbReference type="EMBL" id="KAH8027952.1"/>
    </source>
</evidence>
<name>A0A9J6E1R5_RHIMP</name>
<evidence type="ECO:0000259" key="6">
    <source>
        <dbReference type="PROSITE" id="PS50950"/>
    </source>
</evidence>
<protein>
    <recommendedName>
        <fullName evidence="6">THAP-type domain-containing protein</fullName>
    </recommendedName>
</protein>
<dbReference type="InterPro" id="IPR006612">
    <property type="entry name" value="THAP_Znf"/>
</dbReference>
<dbReference type="GO" id="GO:0043565">
    <property type="term" value="F:sequence-specific DNA binding"/>
    <property type="evidence" value="ECO:0007669"/>
    <property type="project" value="InterPro"/>
</dbReference>
<accession>A0A9J6E1R5</accession>
<keyword evidence="1" id="KW-0479">Metal-binding</keyword>
<dbReference type="InterPro" id="IPR026516">
    <property type="entry name" value="THAP1/10"/>
</dbReference>
<evidence type="ECO:0000256" key="1">
    <source>
        <dbReference type="ARBA" id="ARBA00022723"/>
    </source>
</evidence>
<dbReference type="EMBL" id="JABSTU010000006">
    <property type="protein sequence ID" value="KAH8027952.1"/>
    <property type="molecule type" value="Genomic_DNA"/>
</dbReference>
<reference evidence="7" key="2">
    <citation type="submission" date="2021-09" db="EMBL/GenBank/DDBJ databases">
        <authorList>
            <person name="Jia N."/>
            <person name="Wang J."/>
            <person name="Shi W."/>
            <person name="Du L."/>
            <person name="Sun Y."/>
            <person name="Zhan W."/>
            <person name="Jiang J."/>
            <person name="Wang Q."/>
            <person name="Zhang B."/>
            <person name="Ji P."/>
            <person name="Sakyi L.B."/>
            <person name="Cui X."/>
            <person name="Yuan T."/>
            <person name="Jiang B."/>
            <person name="Yang W."/>
            <person name="Lam T.T.-Y."/>
            <person name="Chang Q."/>
            <person name="Ding S."/>
            <person name="Wang X."/>
            <person name="Zhu J."/>
            <person name="Ruan X."/>
            <person name="Zhao L."/>
            <person name="Wei J."/>
            <person name="Que T."/>
            <person name="Du C."/>
            <person name="Cheng J."/>
            <person name="Dai P."/>
            <person name="Han X."/>
            <person name="Huang E."/>
            <person name="Gao Y."/>
            <person name="Liu J."/>
            <person name="Shao H."/>
            <person name="Ye R."/>
            <person name="Li L."/>
            <person name="Wei W."/>
            <person name="Wang X."/>
            <person name="Wang C."/>
            <person name="Huo Q."/>
            <person name="Li W."/>
            <person name="Guo W."/>
            <person name="Chen H."/>
            <person name="Chen S."/>
            <person name="Zhou L."/>
            <person name="Zhou L."/>
            <person name="Ni X."/>
            <person name="Tian J."/>
            <person name="Zhou Y."/>
            <person name="Sheng Y."/>
            <person name="Liu T."/>
            <person name="Pan Y."/>
            <person name="Xia L."/>
            <person name="Li J."/>
            <person name="Zhao F."/>
            <person name="Cao W."/>
        </authorList>
    </citation>
    <scope>NUCLEOTIDE SEQUENCE</scope>
    <source>
        <strain evidence="7">Rmic-2018</strain>
        <tissue evidence="7">Larvae</tissue>
    </source>
</reference>
<keyword evidence="2 5" id="KW-0863">Zinc-finger</keyword>
<reference evidence="7" key="1">
    <citation type="journal article" date="2020" name="Cell">
        <title>Large-Scale Comparative Analyses of Tick Genomes Elucidate Their Genetic Diversity and Vector Capacities.</title>
        <authorList>
            <consortium name="Tick Genome and Microbiome Consortium (TIGMIC)"/>
            <person name="Jia N."/>
            <person name="Wang J."/>
            <person name="Shi W."/>
            <person name="Du L."/>
            <person name="Sun Y."/>
            <person name="Zhan W."/>
            <person name="Jiang J.F."/>
            <person name="Wang Q."/>
            <person name="Zhang B."/>
            <person name="Ji P."/>
            <person name="Bell-Sakyi L."/>
            <person name="Cui X.M."/>
            <person name="Yuan T.T."/>
            <person name="Jiang B.G."/>
            <person name="Yang W.F."/>
            <person name="Lam T.T."/>
            <person name="Chang Q.C."/>
            <person name="Ding S.J."/>
            <person name="Wang X.J."/>
            <person name="Zhu J.G."/>
            <person name="Ruan X.D."/>
            <person name="Zhao L."/>
            <person name="Wei J.T."/>
            <person name="Ye R.Z."/>
            <person name="Que T.C."/>
            <person name="Du C.H."/>
            <person name="Zhou Y.H."/>
            <person name="Cheng J.X."/>
            <person name="Dai P.F."/>
            <person name="Guo W.B."/>
            <person name="Han X.H."/>
            <person name="Huang E.J."/>
            <person name="Li L.F."/>
            <person name="Wei W."/>
            <person name="Gao Y.C."/>
            <person name="Liu J.Z."/>
            <person name="Shao H.Z."/>
            <person name="Wang X."/>
            <person name="Wang C.C."/>
            <person name="Yang T.C."/>
            <person name="Huo Q.B."/>
            <person name="Li W."/>
            <person name="Chen H.Y."/>
            <person name="Chen S.E."/>
            <person name="Zhou L.G."/>
            <person name="Ni X.B."/>
            <person name="Tian J.H."/>
            <person name="Sheng Y."/>
            <person name="Liu T."/>
            <person name="Pan Y.S."/>
            <person name="Xia L.Y."/>
            <person name="Li J."/>
            <person name="Zhao F."/>
            <person name="Cao W.C."/>
        </authorList>
    </citation>
    <scope>NUCLEOTIDE SEQUENCE</scope>
    <source>
        <strain evidence="7">Rmic-2018</strain>
    </source>
</reference>
<dbReference type="Pfam" id="PF05485">
    <property type="entry name" value="THAP"/>
    <property type="match status" value="1"/>
</dbReference>
<dbReference type="SMART" id="SM00980">
    <property type="entry name" value="THAP"/>
    <property type="match status" value="1"/>
</dbReference>
<keyword evidence="3" id="KW-0862">Zinc</keyword>
<gene>
    <name evidence="7" type="ORF">HPB51_011513</name>
</gene>
<keyword evidence="4 5" id="KW-0238">DNA-binding</keyword>
<dbReference type="PANTHER" id="PTHR46600:SF11">
    <property type="entry name" value="THAP DOMAIN-CONTAINING PROTEIN 10"/>
    <property type="match status" value="1"/>
</dbReference>
<organism evidence="7 8">
    <name type="scientific">Rhipicephalus microplus</name>
    <name type="common">Cattle tick</name>
    <name type="synonym">Boophilus microplus</name>
    <dbReference type="NCBI Taxonomy" id="6941"/>
    <lineage>
        <taxon>Eukaryota</taxon>
        <taxon>Metazoa</taxon>
        <taxon>Ecdysozoa</taxon>
        <taxon>Arthropoda</taxon>
        <taxon>Chelicerata</taxon>
        <taxon>Arachnida</taxon>
        <taxon>Acari</taxon>
        <taxon>Parasitiformes</taxon>
        <taxon>Ixodida</taxon>
        <taxon>Ixodoidea</taxon>
        <taxon>Ixodidae</taxon>
        <taxon>Rhipicephalinae</taxon>
        <taxon>Rhipicephalus</taxon>
        <taxon>Boophilus</taxon>
    </lineage>
</organism>
<keyword evidence="8" id="KW-1185">Reference proteome</keyword>
<evidence type="ECO:0000256" key="4">
    <source>
        <dbReference type="ARBA" id="ARBA00023125"/>
    </source>
</evidence>
<dbReference type="GO" id="GO:0008270">
    <property type="term" value="F:zinc ion binding"/>
    <property type="evidence" value="ECO:0007669"/>
    <property type="project" value="UniProtKB-KW"/>
</dbReference>
<dbReference type="PROSITE" id="PS50950">
    <property type="entry name" value="ZF_THAP"/>
    <property type="match status" value="1"/>
</dbReference>
<evidence type="ECO:0000256" key="3">
    <source>
        <dbReference type="ARBA" id="ARBA00022833"/>
    </source>
</evidence>
<evidence type="ECO:0000313" key="8">
    <source>
        <dbReference type="Proteomes" id="UP000821866"/>
    </source>
</evidence>
<comment type="caution">
    <text evidence="7">The sequence shown here is derived from an EMBL/GenBank/DDBJ whole genome shotgun (WGS) entry which is preliminary data.</text>
</comment>
<sequence length="227" mass="26121">MPARKGRTCFVLLCKGGYKSSEIKVSLFLAPTDPFLLQEWSRNIKRDDKVLDNTCVVCSRHFDERYILRTFKHFINEEAVELECERPALTDDVVPTIFPDALLYFTKHVPKRRKDRDLTHYYAPPPKRMALDEGMAECEPTESFDVQSASETSAHPFSNVSPPSAFCTEIVLYNEPGELCFGWYIRGKKFRDVLVHKHVTIAVCSETTQKQAQTSLCRTYCRNVKVN</sequence>
<proteinExistence type="predicted"/>
<feature type="domain" description="THAP-type" evidence="6">
    <location>
        <begin position="1"/>
        <end position="98"/>
    </location>
</feature>
<evidence type="ECO:0000256" key="5">
    <source>
        <dbReference type="PROSITE-ProRule" id="PRU00309"/>
    </source>
</evidence>
<dbReference type="PANTHER" id="PTHR46600">
    <property type="entry name" value="THAP DOMAIN-CONTAINING"/>
    <property type="match status" value="1"/>
</dbReference>
<dbReference type="AlphaFoldDB" id="A0A9J6E1R5"/>
<evidence type="ECO:0000256" key="2">
    <source>
        <dbReference type="ARBA" id="ARBA00022771"/>
    </source>
</evidence>
<dbReference type="Proteomes" id="UP000821866">
    <property type="component" value="Chromosome 4"/>
</dbReference>